<dbReference type="PANTHER" id="PTHR46230">
    <property type="match status" value="1"/>
</dbReference>
<name>A0A3A1YUK6_9BURK</name>
<comment type="similarity">
    <text evidence="1">Belongs to the BolA/IbaG family.</text>
</comment>
<protein>
    <submittedName>
        <fullName evidence="2">BolA family transcriptional regulator</fullName>
    </submittedName>
</protein>
<evidence type="ECO:0000313" key="3">
    <source>
        <dbReference type="Proteomes" id="UP000266206"/>
    </source>
</evidence>
<evidence type="ECO:0000313" key="2">
    <source>
        <dbReference type="EMBL" id="RIY40868.1"/>
    </source>
</evidence>
<organism evidence="2 3">
    <name type="scientific">Neopusillimonas maritima</name>
    <dbReference type="NCBI Taxonomy" id="2026239"/>
    <lineage>
        <taxon>Bacteria</taxon>
        <taxon>Pseudomonadati</taxon>
        <taxon>Pseudomonadota</taxon>
        <taxon>Betaproteobacteria</taxon>
        <taxon>Burkholderiales</taxon>
        <taxon>Alcaligenaceae</taxon>
        <taxon>Neopusillimonas</taxon>
    </lineage>
</organism>
<dbReference type="RefSeq" id="WP_114419814.1">
    <property type="nucleotide sequence ID" value="NZ_NQYH01000006.1"/>
</dbReference>
<dbReference type="Pfam" id="PF01722">
    <property type="entry name" value="BolA"/>
    <property type="match status" value="1"/>
</dbReference>
<dbReference type="Gene3D" id="3.30.300.90">
    <property type="entry name" value="BolA-like"/>
    <property type="match status" value="1"/>
</dbReference>
<dbReference type="Proteomes" id="UP000266206">
    <property type="component" value="Unassembled WGS sequence"/>
</dbReference>
<proteinExistence type="inferred from homology"/>
<evidence type="ECO:0000256" key="1">
    <source>
        <dbReference type="RuleBase" id="RU003860"/>
    </source>
</evidence>
<comment type="caution">
    <text evidence="2">The sequence shown here is derived from an EMBL/GenBank/DDBJ whole genome shotgun (WGS) entry which is preliminary data.</text>
</comment>
<gene>
    <name evidence="2" type="ORF">CJP73_08725</name>
</gene>
<sequence>MNHPQSSQTQDRIQLVRERLQTLAPSTLEIIDESHLHAGHAGAQTGASHLRVIISSAQFNGLRPLARHRLVYDQVQDLIPFPIHALAIVATANA</sequence>
<dbReference type="GO" id="GO:0016226">
    <property type="term" value="P:iron-sulfur cluster assembly"/>
    <property type="evidence" value="ECO:0007669"/>
    <property type="project" value="TreeGrafter"/>
</dbReference>
<reference evidence="2 3" key="1">
    <citation type="submission" date="2017-08" db="EMBL/GenBank/DDBJ databases">
        <title>Pusillimonas indicus sp. nov., a member of the family Alcaligenaceae isolated from surface seawater.</title>
        <authorList>
            <person name="Li J."/>
        </authorList>
    </citation>
    <scope>NUCLEOTIDE SEQUENCE [LARGE SCALE GENOMIC DNA]</scope>
    <source>
        <strain evidence="2 3">L52-1-41</strain>
    </source>
</reference>
<dbReference type="OrthoDB" id="5296536at2"/>
<accession>A0A3A1YUK6</accession>
<dbReference type="InterPro" id="IPR002634">
    <property type="entry name" value="BolA"/>
</dbReference>
<dbReference type="SUPFAM" id="SSF82657">
    <property type="entry name" value="BolA-like"/>
    <property type="match status" value="1"/>
</dbReference>
<dbReference type="PANTHER" id="PTHR46230:SF7">
    <property type="entry name" value="BOLA-LIKE PROTEIN 1"/>
    <property type="match status" value="1"/>
</dbReference>
<dbReference type="AlphaFoldDB" id="A0A3A1YUK6"/>
<dbReference type="PIRSF" id="PIRSF003113">
    <property type="entry name" value="BolA"/>
    <property type="match status" value="1"/>
</dbReference>
<dbReference type="InterPro" id="IPR036065">
    <property type="entry name" value="BolA-like_sf"/>
</dbReference>
<dbReference type="EMBL" id="NQYH01000006">
    <property type="protein sequence ID" value="RIY40868.1"/>
    <property type="molecule type" value="Genomic_DNA"/>
</dbReference>